<gene>
    <name evidence="3" type="ORF">GCM10023235_11020</name>
</gene>
<dbReference type="EMBL" id="BAABIS010000001">
    <property type="protein sequence ID" value="GAA4837737.1"/>
    <property type="molecule type" value="Genomic_DNA"/>
</dbReference>
<keyword evidence="4" id="KW-1185">Reference proteome</keyword>
<feature type="region of interest" description="Disordered" evidence="1">
    <location>
        <begin position="42"/>
        <end position="68"/>
    </location>
</feature>
<keyword evidence="2" id="KW-0732">Signal</keyword>
<evidence type="ECO:0000256" key="2">
    <source>
        <dbReference type="SAM" id="SignalP"/>
    </source>
</evidence>
<evidence type="ECO:0008006" key="5">
    <source>
        <dbReference type="Google" id="ProtNLM"/>
    </source>
</evidence>
<dbReference type="Proteomes" id="UP001501752">
    <property type="component" value="Unassembled WGS sequence"/>
</dbReference>
<reference evidence="4" key="1">
    <citation type="journal article" date="2019" name="Int. J. Syst. Evol. Microbiol.">
        <title>The Global Catalogue of Microorganisms (GCM) 10K type strain sequencing project: providing services to taxonomists for standard genome sequencing and annotation.</title>
        <authorList>
            <consortium name="The Broad Institute Genomics Platform"/>
            <consortium name="The Broad Institute Genome Sequencing Center for Infectious Disease"/>
            <person name="Wu L."/>
            <person name="Ma J."/>
        </authorList>
    </citation>
    <scope>NUCLEOTIDE SEQUENCE [LARGE SCALE GENOMIC DNA]</scope>
    <source>
        <strain evidence="4">JCM 13006</strain>
    </source>
</reference>
<name>A0ABP9DCD5_9ACTN</name>
<organism evidence="3 4">
    <name type="scientific">Kitasatospora terrestris</name>
    <dbReference type="NCBI Taxonomy" id="258051"/>
    <lineage>
        <taxon>Bacteria</taxon>
        <taxon>Bacillati</taxon>
        <taxon>Actinomycetota</taxon>
        <taxon>Actinomycetes</taxon>
        <taxon>Kitasatosporales</taxon>
        <taxon>Streptomycetaceae</taxon>
        <taxon>Kitasatospora</taxon>
    </lineage>
</organism>
<proteinExistence type="predicted"/>
<sequence length="68" mass="6665">MPAAQAAADMGAAWAAAGCAAAAVGAISAAAVPSAATATAERVSRLDMSENKSSSSEDQVTRTDRSRP</sequence>
<evidence type="ECO:0000313" key="3">
    <source>
        <dbReference type="EMBL" id="GAA4837737.1"/>
    </source>
</evidence>
<comment type="caution">
    <text evidence="3">The sequence shown here is derived from an EMBL/GenBank/DDBJ whole genome shotgun (WGS) entry which is preliminary data.</text>
</comment>
<protein>
    <recommendedName>
        <fullName evidence="5">Secreted protein</fullName>
    </recommendedName>
</protein>
<evidence type="ECO:0000313" key="4">
    <source>
        <dbReference type="Proteomes" id="UP001501752"/>
    </source>
</evidence>
<evidence type="ECO:0000256" key="1">
    <source>
        <dbReference type="SAM" id="MobiDB-lite"/>
    </source>
</evidence>
<feature type="compositionally biased region" description="Basic and acidic residues" evidence="1">
    <location>
        <begin position="59"/>
        <end position="68"/>
    </location>
</feature>
<feature type="signal peptide" evidence="2">
    <location>
        <begin position="1"/>
        <end position="22"/>
    </location>
</feature>
<feature type="chain" id="PRO_5045164489" description="Secreted protein" evidence="2">
    <location>
        <begin position="23"/>
        <end position="68"/>
    </location>
</feature>
<accession>A0ABP9DCD5</accession>